<dbReference type="Gene3D" id="3.30.450.30">
    <property type="entry name" value="Dynein light chain 2a, cytoplasmic"/>
    <property type="match status" value="1"/>
</dbReference>
<sequence>MKLDSLRNLPGVVASALIGPDGLPLDAYGEGADVLAAEMASLRGSLDRTSRRLGAGDVTRISFTTERIEVVAVTSGEYILGAVMLRGSDTRAIQQALARLALDVRDLPRVERA</sequence>
<keyword evidence="3" id="KW-1185">Reference proteome</keyword>
<organism evidence="2 3">
    <name type="scientific">Deinococcus navajonensis</name>
    <dbReference type="NCBI Taxonomy" id="309884"/>
    <lineage>
        <taxon>Bacteria</taxon>
        <taxon>Thermotogati</taxon>
        <taxon>Deinococcota</taxon>
        <taxon>Deinococci</taxon>
        <taxon>Deinococcales</taxon>
        <taxon>Deinococcaceae</taxon>
        <taxon>Deinococcus</taxon>
    </lineage>
</organism>
<dbReference type="EMBL" id="JBHSEH010000005">
    <property type="protein sequence ID" value="MFC4425609.1"/>
    <property type="molecule type" value="Genomic_DNA"/>
</dbReference>
<dbReference type="SMART" id="SM00960">
    <property type="entry name" value="Robl_LC7"/>
    <property type="match status" value="1"/>
</dbReference>
<proteinExistence type="predicted"/>
<dbReference type="InterPro" id="IPR004942">
    <property type="entry name" value="Roadblock/LAMTOR2_dom"/>
</dbReference>
<feature type="domain" description="Roadblock/LAMTOR2" evidence="1">
    <location>
        <begin position="2"/>
        <end position="84"/>
    </location>
</feature>
<dbReference type="RefSeq" id="WP_380037170.1">
    <property type="nucleotide sequence ID" value="NZ_JBHSEH010000005.1"/>
</dbReference>
<accession>A0ABV8XL02</accession>
<dbReference type="SUPFAM" id="SSF103196">
    <property type="entry name" value="Roadblock/LC7 domain"/>
    <property type="match status" value="1"/>
</dbReference>
<evidence type="ECO:0000259" key="1">
    <source>
        <dbReference type="SMART" id="SM00960"/>
    </source>
</evidence>
<evidence type="ECO:0000313" key="2">
    <source>
        <dbReference type="EMBL" id="MFC4425609.1"/>
    </source>
</evidence>
<comment type="caution">
    <text evidence="2">The sequence shown here is derived from an EMBL/GenBank/DDBJ whole genome shotgun (WGS) entry which is preliminary data.</text>
</comment>
<dbReference type="Pfam" id="PF03259">
    <property type="entry name" value="Robl_LC7"/>
    <property type="match status" value="1"/>
</dbReference>
<gene>
    <name evidence="2" type="ORF">ACFOZ9_05245</name>
</gene>
<reference evidence="3" key="1">
    <citation type="journal article" date="2019" name="Int. J. Syst. Evol. Microbiol.">
        <title>The Global Catalogue of Microorganisms (GCM) 10K type strain sequencing project: providing services to taxonomists for standard genome sequencing and annotation.</title>
        <authorList>
            <consortium name="The Broad Institute Genomics Platform"/>
            <consortium name="The Broad Institute Genome Sequencing Center for Infectious Disease"/>
            <person name="Wu L."/>
            <person name="Ma J."/>
        </authorList>
    </citation>
    <scope>NUCLEOTIDE SEQUENCE [LARGE SCALE GENOMIC DNA]</scope>
    <source>
        <strain evidence="3">CCUG 56029</strain>
    </source>
</reference>
<evidence type="ECO:0000313" key="3">
    <source>
        <dbReference type="Proteomes" id="UP001595998"/>
    </source>
</evidence>
<dbReference type="Proteomes" id="UP001595998">
    <property type="component" value="Unassembled WGS sequence"/>
</dbReference>
<name>A0ABV8XL02_9DEIO</name>
<protein>
    <submittedName>
        <fullName evidence="2">Roadblock/LC7 domain-containing protein</fullName>
    </submittedName>
</protein>